<keyword evidence="1" id="KW-0732">Signal</keyword>
<dbReference type="Proteomes" id="UP001175211">
    <property type="component" value="Unassembled WGS sequence"/>
</dbReference>
<evidence type="ECO:0000313" key="3">
    <source>
        <dbReference type="Proteomes" id="UP001175211"/>
    </source>
</evidence>
<evidence type="ECO:0000313" key="2">
    <source>
        <dbReference type="EMBL" id="KAK0457916.1"/>
    </source>
</evidence>
<keyword evidence="3" id="KW-1185">Reference proteome</keyword>
<organism evidence="2 3">
    <name type="scientific">Armillaria tabescens</name>
    <name type="common">Ringless honey mushroom</name>
    <name type="synonym">Agaricus tabescens</name>
    <dbReference type="NCBI Taxonomy" id="1929756"/>
    <lineage>
        <taxon>Eukaryota</taxon>
        <taxon>Fungi</taxon>
        <taxon>Dikarya</taxon>
        <taxon>Basidiomycota</taxon>
        <taxon>Agaricomycotina</taxon>
        <taxon>Agaricomycetes</taxon>
        <taxon>Agaricomycetidae</taxon>
        <taxon>Agaricales</taxon>
        <taxon>Marasmiineae</taxon>
        <taxon>Physalacriaceae</taxon>
        <taxon>Desarmillaria</taxon>
    </lineage>
</organism>
<proteinExistence type="predicted"/>
<name>A0AA39KDL1_ARMTA</name>
<protein>
    <submittedName>
        <fullName evidence="2">Uncharacterized protein</fullName>
    </submittedName>
</protein>
<reference evidence="2" key="1">
    <citation type="submission" date="2023-06" db="EMBL/GenBank/DDBJ databases">
        <authorList>
            <consortium name="Lawrence Berkeley National Laboratory"/>
            <person name="Ahrendt S."/>
            <person name="Sahu N."/>
            <person name="Indic B."/>
            <person name="Wong-Bajracharya J."/>
            <person name="Merenyi Z."/>
            <person name="Ke H.-M."/>
            <person name="Monk M."/>
            <person name="Kocsube S."/>
            <person name="Drula E."/>
            <person name="Lipzen A."/>
            <person name="Balint B."/>
            <person name="Henrissat B."/>
            <person name="Andreopoulos B."/>
            <person name="Martin F.M."/>
            <person name="Harder C.B."/>
            <person name="Rigling D."/>
            <person name="Ford K.L."/>
            <person name="Foster G.D."/>
            <person name="Pangilinan J."/>
            <person name="Papanicolaou A."/>
            <person name="Barry K."/>
            <person name="LaButti K."/>
            <person name="Viragh M."/>
            <person name="Koriabine M."/>
            <person name="Yan M."/>
            <person name="Riley R."/>
            <person name="Champramary S."/>
            <person name="Plett K.L."/>
            <person name="Tsai I.J."/>
            <person name="Slot J."/>
            <person name="Sipos G."/>
            <person name="Plett J."/>
            <person name="Nagy L.G."/>
            <person name="Grigoriev I.V."/>
        </authorList>
    </citation>
    <scope>NUCLEOTIDE SEQUENCE</scope>
    <source>
        <strain evidence="2">CCBAS 213</strain>
    </source>
</reference>
<dbReference type="RefSeq" id="XP_060330208.1">
    <property type="nucleotide sequence ID" value="XM_060477478.1"/>
</dbReference>
<accession>A0AA39KDL1</accession>
<dbReference type="AlphaFoldDB" id="A0AA39KDL1"/>
<sequence length="137" mass="15113">MSILPFLYFTVRLGLDIHFAFLVLHLSPCDSACEWIPVPGCYICIKFKFKVVISRKGDTILKTASSTRLPSGRDLTAYIFATYHAKLSTSNVKALAKRISPDTTSVKHSHLSTYPSSKATLRAPPSQGPISINIPLF</sequence>
<dbReference type="EMBL" id="JAUEPS010000019">
    <property type="protein sequence ID" value="KAK0457916.1"/>
    <property type="molecule type" value="Genomic_DNA"/>
</dbReference>
<evidence type="ECO:0000256" key="1">
    <source>
        <dbReference type="SAM" id="SignalP"/>
    </source>
</evidence>
<comment type="caution">
    <text evidence="2">The sequence shown here is derived from an EMBL/GenBank/DDBJ whole genome shotgun (WGS) entry which is preliminary data.</text>
</comment>
<feature type="chain" id="PRO_5041226376" evidence="1">
    <location>
        <begin position="32"/>
        <end position="137"/>
    </location>
</feature>
<gene>
    <name evidence="2" type="ORF">EV420DRAFT_1643255</name>
</gene>
<dbReference type="GeneID" id="85361026"/>
<feature type="signal peptide" evidence="1">
    <location>
        <begin position="1"/>
        <end position="31"/>
    </location>
</feature>